<reference evidence="1" key="1">
    <citation type="submission" date="2020-05" db="EMBL/GenBank/DDBJ databases">
        <authorList>
            <person name="Chiriac C."/>
            <person name="Salcher M."/>
            <person name="Ghai R."/>
            <person name="Kavagutti S V."/>
        </authorList>
    </citation>
    <scope>NUCLEOTIDE SEQUENCE</scope>
</reference>
<name>A0A6J7KDU4_9ZZZZ</name>
<gene>
    <name evidence="1" type="ORF">UFOPK3828_00566</name>
</gene>
<evidence type="ECO:0000313" key="1">
    <source>
        <dbReference type="EMBL" id="CAB4954348.1"/>
    </source>
</evidence>
<accession>A0A6J7KDU4</accession>
<organism evidence="1">
    <name type="scientific">freshwater metagenome</name>
    <dbReference type="NCBI Taxonomy" id="449393"/>
    <lineage>
        <taxon>unclassified sequences</taxon>
        <taxon>metagenomes</taxon>
        <taxon>ecological metagenomes</taxon>
    </lineage>
</organism>
<dbReference type="EMBL" id="CAFBNP010000093">
    <property type="protein sequence ID" value="CAB4954348.1"/>
    <property type="molecule type" value="Genomic_DNA"/>
</dbReference>
<sequence length="37" mass="3846">MKQVVALIIGAITKTMRSAAFGIKSSLRANLTPSAKA</sequence>
<dbReference type="AlphaFoldDB" id="A0A6J7KDU4"/>
<protein>
    <submittedName>
        <fullName evidence="1">Unannotated protein</fullName>
    </submittedName>
</protein>
<proteinExistence type="predicted"/>